<dbReference type="InterPro" id="IPR006260">
    <property type="entry name" value="TonB/TolA_C"/>
</dbReference>
<dbReference type="OrthoDB" id="8481221at2"/>
<gene>
    <name evidence="6" type="ORF">VZ95_16625</name>
</gene>
<organism evidence="6 7">
    <name type="scientific">Elstera litoralis</name>
    <dbReference type="NCBI Taxonomy" id="552518"/>
    <lineage>
        <taxon>Bacteria</taxon>
        <taxon>Pseudomonadati</taxon>
        <taxon>Pseudomonadota</taxon>
        <taxon>Alphaproteobacteria</taxon>
        <taxon>Rhodospirillales</taxon>
        <taxon>Rhodospirillaceae</taxon>
        <taxon>Elstera</taxon>
    </lineage>
</organism>
<dbReference type="NCBIfam" id="TIGR01352">
    <property type="entry name" value="tonB_Cterm"/>
    <property type="match status" value="1"/>
</dbReference>
<dbReference type="Pfam" id="PF13103">
    <property type="entry name" value="TonB_2"/>
    <property type="match status" value="1"/>
</dbReference>
<dbReference type="InterPro" id="IPR037682">
    <property type="entry name" value="TonB_C"/>
</dbReference>
<evidence type="ECO:0000313" key="7">
    <source>
        <dbReference type="Proteomes" id="UP000033774"/>
    </source>
</evidence>
<dbReference type="GO" id="GO:0055085">
    <property type="term" value="P:transmembrane transport"/>
    <property type="evidence" value="ECO:0007669"/>
    <property type="project" value="InterPro"/>
</dbReference>
<evidence type="ECO:0000256" key="4">
    <source>
        <dbReference type="ARBA" id="ARBA00023136"/>
    </source>
</evidence>
<feature type="non-terminal residue" evidence="6">
    <location>
        <position position="1"/>
    </location>
</feature>
<evidence type="ECO:0000256" key="2">
    <source>
        <dbReference type="ARBA" id="ARBA00022692"/>
    </source>
</evidence>
<sequence length="92" mass="10118">DYQSKLSAWLARHKPDGGRTMRGQRQGLALVEFTLKRNGAVVSKRLVQSSGNEALDAAALEMIDRANPMPAFPASFAGEEFTLTVPVQFQLR</sequence>
<keyword evidence="3" id="KW-1133">Transmembrane helix</keyword>
<name>A0A0F3IPI6_9PROT</name>
<dbReference type="SUPFAM" id="SSF74653">
    <property type="entry name" value="TolA/TonB C-terminal domain"/>
    <property type="match status" value="1"/>
</dbReference>
<keyword evidence="2" id="KW-0812">Transmembrane</keyword>
<keyword evidence="4" id="KW-0472">Membrane</keyword>
<keyword evidence="7" id="KW-1185">Reference proteome</keyword>
<dbReference type="AlphaFoldDB" id="A0A0F3IPI6"/>
<comment type="caution">
    <text evidence="6">The sequence shown here is derived from an EMBL/GenBank/DDBJ whole genome shotgun (WGS) entry which is preliminary data.</text>
</comment>
<dbReference type="EMBL" id="LAJY01000513">
    <property type="protein sequence ID" value="KJV08621.1"/>
    <property type="molecule type" value="Genomic_DNA"/>
</dbReference>
<reference evidence="6 7" key="1">
    <citation type="submission" date="2015-03" db="EMBL/GenBank/DDBJ databases">
        <title>Draft genome sequence of Elstera litoralis.</title>
        <authorList>
            <person name="Rahalkar M.C."/>
            <person name="Dhakephalkar P.K."/>
            <person name="Pore S.D."/>
            <person name="Arora P."/>
            <person name="Kapse N.G."/>
            <person name="Pandit P.S."/>
        </authorList>
    </citation>
    <scope>NUCLEOTIDE SEQUENCE [LARGE SCALE GENOMIC DNA]</scope>
    <source>
        <strain evidence="6 7">Dia-1</strain>
    </source>
</reference>
<evidence type="ECO:0000256" key="1">
    <source>
        <dbReference type="ARBA" id="ARBA00004167"/>
    </source>
</evidence>
<evidence type="ECO:0000256" key="3">
    <source>
        <dbReference type="ARBA" id="ARBA00022989"/>
    </source>
</evidence>
<protein>
    <recommendedName>
        <fullName evidence="5">TonB C-terminal domain-containing protein</fullName>
    </recommendedName>
</protein>
<evidence type="ECO:0000259" key="5">
    <source>
        <dbReference type="PROSITE" id="PS52015"/>
    </source>
</evidence>
<evidence type="ECO:0000313" key="6">
    <source>
        <dbReference type="EMBL" id="KJV08621.1"/>
    </source>
</evidence>
<accession>A0A0F3IPI6</accession>
<dbReference type="RefSeq" id="WP_045776851.1">
    <property type="nucleotide sequence ID" value="NZ_LAJY01000513.1"/>
</dbReference>
<dbReference type="PROSITE" id="PS52015">
    <property type="entry name" value="TONB_CTD"/>
    <property type="match status" value="1"/>
</dbReference>
<dbReference type="Gene3D" id="3.30.1150.10">
    <property type="match status" value="1"/>
</dbReference>
<dbReference type="Proteomes" id="UP000033774">
    <property type="component" value="Unassembled WGS sequence"/>
</dbReference>
<proteinExistence type="predicted"/>
<dbReference type="GO" id="GO:0016020">
    <property type="term" value="C:membrane"/>
    <property type="evidence" value="ECO:0007669"/>
    <property type="project" value="UniProtKB-SubCell"/>
</dbReference>
<comment type="subcellular location">
    <subcellularLocation>
        <location evidence="1">Membrane</location>
        <topology evidence="1">Single-pass membrane protein</topology>
    </subcellularLocation>
</comment>
<feature type="domain" description="TonB C-terminal" evidence="5">
    <location>
        <begin position="1"/>
        <end position="92"/>
    </location>
</feature>